<dbReference type="InterPro" id="IPR006311">
    <property type="entry name" value="TAT_signal"/>
</dbReference>
<dbReference type="PROSITE" id="PS51318">
    <property type="entry name" value="TAT"/>
    <property type="match status" value="1"/>
</dbReference>
<evidence type="ECO:0000313" key="3">
    <source>
        <dbReference type="Proteomes" id="UP000535437"/>
    </source>
</evidence>
<evidence type="ECO:0000256" key="1">
    <source>
        <dbReference type="SAM" id="Phobius"/>
    </source>
</evidence>
<keyword evidence="1" id="KW-0812">Transmembrane</keyword>
<protein>
    <recommendedName>
        <fullName evidence="4">DUF1850 domain-containing protein</fullName>
    </recommendedName>
</protein>
<gene>
    <name evidence="2" type="ORF">HNR09_002290</name>
</gene>
<dbReference type="AlphaFoldDB" id="A0A7Z0GNR1"/>
<dbReference type="Pfam" id="PF08905">
    <property type="entry name" value="DUF1850"/>
    <property type="match status" value="1"/>
</dbReference>
<proteinExistence type="predicted"/>
<keyword evidence="1" id="KW-1133">Transmembrane helix</keyword>
<evidence type="ECO:0008006" key="4">
    <source>
        <dbReference type="Google" id="ProtNLM"/>
    </source>
</evidence>
<feature type="transmembrane region" description="Helical" evidence="1">
    <location>
        <begin position="21"/>
        <end position="41"/>
    </location>
</feature>
<keyword evidence="3" id="KW-1185">Reference proteome</keyword>
<name>A0A7Z0GNR1_9MICC</name>
<comment type="caution">
    <text evidence="2">The sequence shown here is derived from an EMBL/GenBank/DDBJ whole genome shotgun (WGS) entry which is preliminary data.</text>
</comment>
<dbReference type="Proteomes" id="UP000535437">
    <property type="component" value="Unassembled WGS sequence"/>
</dbReference>
<keyword evidence="1" id="KW-0472">Membrane</keyword>
<reference evidence="2 3" key="1">
    <citation type="submission" date="2020-07" db="EMBL/GenBank/DDBJ databases">
        <title>Sequencing the genomes of 1000 actinobacteria strains.</title>
        <authorList>
            <person name="Klenk H.-P."/>
        </authorList>
    </citation>
    <scope>NUCLEOTIDE SEQUENCE [LARGE SCALE GENOMIC DNA]</scope>
    <source>
        <strain evidence="2 3">DSM 15475</strain>
    </source>
</reference>
<evidence type="ECO:0000313" key="2">
    <source>
        <dbReference type="EMBL" id="NYJ78879.1"/>
    </source>
</evidence>
<organism evidence="2 3">
    <name type="scientific">Nesterenkonia xinjiangensis</name>
    <dbReference type="NCBI Taxonomy" id="225327"/>
    <lineage>
        <taxon>Bacteria</taxon>
        <taxon>Bacillati</taxon>
        <taxon>Actinomycetota</taxon>
        <taxon>Actinomycetes</taxon>
        <taxon>Micrococcales</taxon>
        <taxon>Micrococcaceae</taxon>
        <taxon>Nesterenkonia</taxon>
    </lineage>
</organism>
<dbReference type="InterPro" id="IPR015001">
    <property type="entry name" value="DUF1850"/>
</dbReference>
<sequence>MTRRTRPTTSDLPEDLTRRRLLTHAGAAAAVALTSPLLLVGCGSGSRLICRHQRTEEVYASVPVEIGSIITHSWVHSIERSRWTDSYRVDGDTLMLVRTEFEEYGAGMPLDEGTVSIQDGTVVIEDIDRAFEAIRWIHSHRVDYRIGVDGDTGLIDARELPDSEPLELRPG</sequence>
<dbReference type="RefSeq" id="WP_179542170.1">
    <property type="nucleotide sequence ID" value="NZ_BAAALL010000001.1"/>
</dbReference>
<dbReference type="EMBL" id="JACCFY010000001">
    <property type="protein sequence ID" value="NYJ78879.1"/>
    <property type="molecule type" value="Genomic_DNA"/>
</dbReference>
<accession>A0A7Z0GNR1</accession>